<reference evidence="2" key="1">
    <citation type="journal article" date="2019" name="Int. J. Syst. Evol. Microbiol.">
        <title>The Global Catalogue of Microorganisms (GCM) 10K type strain sequencing project: providing services to taxonomists for standard genome sequencing and annotation.</title>
        <authorList>
            <consortium name="The Broad Institute Genomics Platform"/>
            <consortium name="The Broad Institute Genome Sequencing Center for Infectious Disease"/>
            <person name="Wu L."/>
            <person name="Ma J."/>
        </authorList>
    </citation>
    <scope>NUCLEOTIDE SEQUENCE [LARGE SCALE GENOMIC DNA]</scope>
    <source>
        <strain evidence="2">KCTC 42195</strain>
    </source>
</reference>
<dbReference type="PIRSF" id="PIRSF015283">
    <property type="entry name" value="Regulatory_RpfE"/>
    <property type="match status" value="1"/>
</dbReference>
<dbReference type="Proteomes" id="UP001595636">
    <property type="component" value="Unassembled WGS sequence"/>
</dbReference>
<comment type="caution">
    <text evidence="1">The sequence shown here is derived from an EMBL/GenBank/DDBJ whole genome shotgun (WGS) entry which is preliminary data.</text>
</comment>
<protein>
    <recommendedName>
        <fullName evidence="3">Phosphoglycerate mutase</fullName>
    </recommendedName>
</protein>
<dbReference type="EMBL" id="JBHRYH010000008">
    <property type="protein sequence ID" value="MFC3625222.1"/>
    <property type="molecule type" value="Genomic_DNA"/>
</dbReference>
<dbReference type="RefSeq" id="WP_390276707.1">
    <property type="nucleotide sequence ID" value="NZ_JBHRYH010000008.1"/>
</dbReference>
<accession>A0ABV7TPC0</accession>
<name>A0ABV7TPC0_9NEIS</name>
<dbReference type="InterPro" id="IPR016631">
    <property type="entry name" value="Regulatory_RpfE"/>
</dbReference>
<gene>
    <name evidence="1" type="ORF">ACFOKJ_03555</name>
</gene>
<evidence type="ECO:0000313" key="1">
    <source>
        <dbReference type="EMBL" id="MFC3625222.1"/>
    </source>
</evidence>
<evidence type="ECO:0008006" key="3">
    <source>
        <dbReference type="Google" id="ProtNLM"/>
    </source>
</evidence>
<proteinExistence type="predicted"/>
<evidence type="ECO:0000313" key="2">
    <source>
        <dbReference type="Proteomes" id="UP001595636"/>
    </source>
</evidence>
<organism evidence="1 2">
    <name type="scientific">Vogesella amnigena</name>
    <dbReference type="NCBI Taxonomy" id="1507449"/>
    <lineage>
        <taxon>Bacteria</taxon>
        <taxon>Pseudomonadati</taxon>
        <taxon>Pseudomonadota</taxon>
        <taxon>Betaproteobacteria</taxon>
        <taxon>Neisseriales</taxon>
        <taxon>Chromobacteriaceae</taxon>
        <taxon>Vogesella</taxon>
    </lineage>
</organism>
<keyword evidence="2" id="KW-1185">Reference proteome</keyword>
<sequence>MKLTLIIPGLCWLDADDGREICKGLQLPALEQLLGRGQLQAQPATASQLLQQLFGLEKLALAADLAAASGLDTAGRHWLLADPVNLRVDRDRALLGDVGIMQLSQQEADALVASLNQLFAEDGFLFHAPTPQRWFLSLPAATGAEFSALPDVIGNDINHHLPRGSNGMLWSRYLNELQMLLYTHPVNDAREMRGEVPVNSLWLWGEQAGGSVRPSLPHDQLLAADPLWQHLAAAAGKPAELAPFAFSGLDAAGDVLLQLDTVEAAAQFRDAWGWREGLQQLERDWFAPLLAAMQQRRVQQLTIRCHGDAGFTLNLRPGDLWRFWKRPRQLAALYPQ</sequence>